<dbReference type="InterPro" id="IPR023214">
    <property type="entry name" value="HAD_sf"/>
</dbReference>
<proteinExistence type="predicted"/>
<evidence type="ECO:0000313" key="2">
    <source>
        <dbReference type="EMBL" id="CAG5925625.1"/>
    </source>
</evidence>
<dbReference type="GO" id="GO:0005886">
    <property type="term" value="C:plasma membrane"/>
    <property type="evidence" value="ECO:0007669"/>
    <property type="project" value="TreeGrafter"/>
</dbReference>
<name>A0A8S4AYM0_9TELE</name>
<evidence type="ECO:0000313" key="3">
    <source>
        <dbReference type="Proteomes" id="UP000677803"/>
    </source>
</evidence>
<dbReference type="AlphaFoldDB" id="A0A8S4AYM0"/>
<comment type="caution">
    <text evidence="2">The sequence shown here is derived from an EMBL/GenBank/DDBJ whole genome shotgun (WGS) entry which is preliminary data.</text>
</comment>
<dbReference type="EMBL" id="CAJRST010011112">
    <property type="protein sequence ID" value="CAG5925625.1"/>
    <property type="molecule type" value="Genomic_DNA"/>
</dbReference>
<dbReference type="Proteomes" id="UP000677803">
    <property type="component" value="Unassembled WGS sequence"/>
</dbReference>
<protein>
    <submittedName>
        <fullName evidence="2">(Atlantic silverside) hypothetical protein</fullName>
    </submittedName>
</protein>
<dbReference type="Gene3D" id="3.40.50.1000">
    <property type="entry name" value="HAD superfamily/HAD-like"/>
    <property type="match status" value="1"/>
</dbReference>
<dbReference type="InterPro" id="IPR036412">
    <property type="entry name" value="HAD-like_sf"/>
</dbReference>
<keyword evidence="1" id="KW-0472">Membrane</keyword>
<feature type="transmembrane region" description="Helical" evidence="1">
    <location>
        <begin position="12"/>
        <end position="33"/>
    </location>
</feature>
<evidence type="ECO:0000256" key="1">
    <source>
        <dbReference type="SAM" id="Phobius"/>
    </source>
</evidence>
<dbReference type="PANTHER" id="PTHR24092:SF52">
    <property type="entry name" value="PHOSPHOLIPID-TRANSPORTING ATPASE FETA"/>
    <property type="match status" value="1"/>
</dbReference>
<dbReference type="GO" id="GO:0045332">
    <property type="term" value="P:phospholipid translocation"/>
    <property type="evidence" value="ECO:0007669"/>
    <property type="project" value="TreeGrafter"/>
</dbReference>
<dbReference type="OrthoDB" id="8930356at2759"/>
<dbReference type="SUPFAM" id="SSF56784">
    <property type="entry name" value="HAD-like"/>
    <property type="match status" value="1"/>
</dbReference>
<gene>
    <name evidence="2" type="ORF">MMEN_LOCUS11003</name>
</gene>
<organism evidence="2 3">
    <name type="scientific">Menidia menidia</name>
    <name type="common">Atlantic silverside</name>
    <dbReference type="NCBI Taxonomy" id="238744"/>
    <lineage>
        <taxon>Eukaryota</taxon>
        <taxon>Metazoa</taxon>
        <taxon>Chordata</taxon>
        <taxon>Craniata</taxon>
        <taxon>Vertebrata</taxon>
        <taxon>Euteleostomi</taxon>
        <taxon>Actinopterygii</taxon>
        <taxon>Neopterygii</taxon>
        <taxon>Teleostei</taxon>
        <taxon>Neoteleostei</taxon>
        <taxon>Acanthomorphata</taxon>
        <taxon>Ovalentaria</taxon>
        <taxon>Atherinomorphae</taxon>
        <taxon>Atheriniformes</taxon>
        <taxon>Atherinopsidae</taxon>
        <taxon>Menidiinae</taxon>
        <taxon>Menidia</taxon>
    </lineage>
</organism>
<dbReference type="GO" id="GO:0007030">
    <property type="term" value="P:Golgi organization"/>
    <property type="evidence" value="ECO:0007669"/>
    <property type="project" value="TreeGrafter"/>
</dbReference>
<keyword evidence="1" id="KW-0812">Transmembrane</keyword>
<accession>A0A8S4AYM0</accession>
<feature type="non-terminal residue" evidence="2">
    <location>
        <position position="68"/>
    </location>
</feature>
<dbReference type="PANTHER" id="PTHR24092">
    <property type="entry name" value="PROBABLE PHOSPHOLIPID-TRANSPORTING ATPASE"/>
    <property type="match status" value="1"/>
</dbReference>
<dbReference type="GO" id="GO:0140326">
    <property type="term" value="F:ATPase-coupled intramembrane lipid transporter activity"/>
    <property type="evidence" value="ECO:0007669"/>
    <property type="project" value="TreeGrafter"/>
</dbReference>
<keyword evidence="3" id="KW-1185">Reference proteome</keyword>
<sequence>TARNSLSQPSVWLTIVLTSILCVLPVLLGATAIEDKLQDGVPQTIEQLSKADIKIWVLTGDKQGIRPL</sequence>
<dbReference type="GO" id="GO:0005802">
    <property type="term" value="C:trans-Golgi network"/>
    <property type="evidence" value="ECO:0007669"/>
    <property type="project" value="TreeGrafter"/>
</dbReference>
<keyword evidence="1" id="KW-1133">Transmembrane helix</keyword>
<reference evidence="2" key="1">
    <citation type="submission" date="2021-05" db="EMBL/GenBank/DDBJ databases">
        <authorList>
            <person name="Tigano A."/>
        </authorList>
    </citation>
    <scope>NUCLEOTIDE SEQUENCE</scope>
</reference>